<reference evidence="2" key="1">
    <citation type="journal article" date="2006" name="Science">
        <title>Phytophthora genome sequences uncover evolutionary origins and mechanisms of pathogenesis.</title>
        <authorList>
            <person name="Tyler B.M."/>
            <person name="Tripathy S."/>
            <person name="Zhang X."/>
            <person name="Dehal P."/>
            <person name="Jiang R.H."/>
            <person name="Aerts A."/>
            <person name="Arredondo F.D."/>
            <person name="Baxter L."/>
            <person name="Bensasson D."/>
            <person name="Beynon J.L."/>
            <person name="Chapman J."/>
            <person name="Damasceno C.M."/>
            <person name="Dorrance A.E."/>
            <person name="Dou D."/>
            <person name="Dickerman A.W."/>
            <person name="Dubchak I.L."/>
            <person name="Garbelotto M."/>
            <person name="Gijzen M."/>
            <person name="Gordon S.G."/>
            <person name="Govers F."/>
            <person name="Grunwald N.J."/>
            <person name="Huang W."/>
            <person name="Ivors K.L."/>
            <person name="Jones R.W."/>
            <person name="Kamoun S."/>
            <person name="Krampis K."/>
            <person name="Lamour K.H."/>
            <person name="Lee M.K."/>
            <person name="McDonald W.H."/>
            <person name="Medina M."/>
            <person name="Meijer H.J."/>
            <person name="Nordberg E.K."/>
            <person name="Maclean D.J."/>
            <person name="Ospina-Giraldo M.D."/>
            <person name="Morris P.F."/>
            <person name="Phuntumart V."/>
            <person name="Putnam N.H."/>
            <person name="Rash S."/>
            <person name="Rose J.K."/>
            <person name="Sakihama Y."/>
            <person name="Salamov A.A."/>
            <person name="Savidor A."/>
            <person name="Scheuring C.F."/>
            <person name="Smith B.M."/>
            <person name="Sobral B.W."/>
            <person name="Terry A."/>
            <person name="Torto-Alalibo T.A."/>
            <person name="Win J."/>
            <person name="Xu Z."/>
            <person name="Zhang H."/>
            <person name="Grigoriev I.V."/>
            <person name="Rokhsar D.S."/>
            <person name="Boore J.L."/>
        </authorList>
    </citation>
    <scope>NUCLEOTIDE SEQUENCE [LARGE SCALE GENOMIC DNA]</scope>
    <source>
        <strain evidence="2">Pr102</strain>
    </source>
</reference>
<sequence>MTIKHDVQKLRADIPVLELQRKRLQYGGQQGVWNVVAEYFRNFRFGVPITLSETSADEEACNTLKLPEYADNAEAKHQLAFLRSCMAEDVSLGERCGVETLMQQWQAYSLSFNNLHFELKRIERTSRQFVHAVAKMTVTVSETTLKSLFPHVNSASLRTRLVGQRLELPCTLCFEWDESAGRVSRLETTVNFMAPLLKALGDVSDVALLLESARITRDGAVGIRDA</sequence>
<dbReference type="InParanoid" id="H3H0R1"/>
<dbReference type="HOGENOM" id="CLU_051444_0_1_1"/>
<dbReference type="EnsemblProtists" id="Phyra83761">
    <property type="protein sequence ID" value="Phyra83761"/>
    <property type="gene ID" value="Phyra83761"/>
</dbReference>
<accession>H3H0R1</accession>
<organism evidence="1 2">
    <name type="scientific">Phytophthora ramorum</name>
    <name type="common">Sudden oak death agent</name>
    <dbReference type="NCBI Taxonomy" id="164328"/>
    <lineage>
        <taxon>Eukaryota</taxon>
        <taxon>Sar</taxon>
        <taxon>Stramenopiles</taxon>
        <taxon>Oomycota</taxon>
        <taxon>Peronosporomycetes</taxon>
        <taxon>Peronosporales</taxon>
        <taxon>Peronosporaceae</taxon>
        <taxon>Phytophthora</taxon>
    </lineage>
</organism>
<dbReference type="VEuPathDB" id="FungiDB:KRP22_2736"/>
<reference evidence="1" key="2">
    <citation type="submission" date="2015-06" db="UniProtKB">
        <authorList>
            <consortium name="EnsemblProtists"/>
        </authorList>
    </citation>
    <scope>IDENTIFICATION</scope>
    <source>
        <strain evidence="1">Pr102</strain>
    </source>
</reference>
<name>H3H0R1_PHYRM</name>
<evidence type="ECO:0000313" key="2">
    <source>
        <dbReference type="Proteomes" id="UP000005238"/>
    </source>
</evidence>
<dbReference type="VEuPathDB" id="FungiDB:KRP23_4019"/>
<dbReference type="AlphaFoldDB" id="H3H0R1"/>
<dbReference type="eggNOG" id="ENOG502RCP6">
    <property type="taxonomic scope" value="Eukaryota"/>
</dbReference>
<proteinExistence type="predicted"/>
<dbReference type="EMBL" id="DS566092">
    <property type="status" value="NOT_ANNOTATED_CDS"/>
    <property type="molecule type" value="Genomic_DNA"/>
</dbReference>
<evidence type="ECO:0000313" key="1">
    <source>
        <dbReference type="EnsemblProtists" id="Phyra83761"/>
    </source>
</evidence>
<protein>
    <submittedName>
        <fullName evidence="1">Uncharacterized protein</fullName>
    </submittedName>
</protein>
<keyword evidence="2" id="KW-1185">Reference proteome</keyword>
<dbReference type="Proteomes" id="UP000005238">
    <property type="component" value="Unassembled WGS sequence"/>
</dbReference>